<keyword evidence="6" id="KW-0677">Repeat</keyword>
<evidence type="ECO:0000256" key="3">
    <source>
        <dbReference type="ARBA" id="ARBA00022603"/>
    </source>
</evidence>
<dbReference type="AlphaFoldDB" id="A0A7J7LAU7"/>
<dbReference type="EMBL" id="JACGCM010002460">
    <property type="protein sequence ID" value="KAF6139644.1"/>
    <property type="molecule type" value="Genomic_DNA"/>
</dbReference>
<evidence type="ECO:0000259" key="11">
    <source>
        <dbReference type="PROSITE" id="PS50030"/>
    </source>
</evidence>
<keyword evidence="7" id="KW-0238">DNA-binding</keyword>
<evidence type="ECO:0000313" key="14">
    <source>
        <dbReference type="Proteomes" id="UP000541444"/>
    </source>
</evidence>
<keyword evidence="14" id="KW-1185">Reference proteome</keyword>
<keyword evidence="3 9" id="KW-0489">Methyltransferase</keyword>
<feature type="active site" evidence="9">
    <location>
        <position position="555"/>
    </location>
</feature>
<comment type="subcellular location">
    <subcellularLocation>
        <location evidence="1">Nucleus</location>
    </subcellularLocation>
</comment>
<dbReference type="PANTHER" id="PTHR23068">
    <property type="entry name" value="DNA CYTOSINE-5- -METHYLTRANSFERASE 3-RELATED"/>
    <property type="match status" value="1"/>
</dbReference>
<dbReference type="Proteomes" id="UP000541444">
    <property type="component" value="Unassembled WGS sequence"/>
</dbReference>
<feature type="region of interest" description="Disordered" evidence="10">
    <location>
        <begin position="177"/>
        <end position="209"/>
    </location>
</feature>
<dbReference type="InterPro" id="IPR015940">
    <property type="entry name" value="UBA"/>
</dbReference>
<evidence type="ECO:0000313" key="13">
    <source>
        <dbReference type="EMBL" id="KAF6139644.1"/>
    </source>
</evidence>
<evidence type="ECO:0000259" key="12">
    <source>
        <dbReference type="PROSITE" id="PS51680"/>
    </source>
</evidence>
<organism evidence="13 14">
    <name type="scientific">Kingdonia uniflora</name>
    <dbReference type="NCBI Taxonomy" id="39325"/>
    <lineage>
        <taxon>Eukaryota</taxon>
        <taxon>Viridiplantae</taxon>
        <taxon>Streptophyta</taxon>
        <taxon>Embryophyta</taxon>
        <taxon>Tracheophyta</taxon>
        <taxon>Spermatophyta</taxon>
        <taxon>Magnoliopsida</taxon>
        <taxon>Ranunculales</taxon>
        <taxon>Circaeasteraceae</taxon>
        <taxon>Kingdonia</taxon>
    </lineage>
</organism>
<comment type="caution">
    <text evidence="13">The sequence shown here is derived from an EMBL/GenBank/DDBJ whole genome shotgun (WGS) entry which is preliminary data.</text>
</comment>
<evidence type="ECO:0000256" key="4">
    <source>
        <dbReference type="ARBA" id="ARBA00022679"/>
    </source>
</evidence>
<dbReference type="PROSITE" id="PS51680">
    <property type="entry name" value="SAM_MT_DRM"/>
    <property type="match status" value="1"/>
</dbReference>
<dbReference type="OrthoDB" id="641149at2759"/>
<reference evidence="13 14" key="1">
    <citation type="journal article" date="2020" name="IScience">
        <title>Genome Sequencing of the Endangered Kingdonia uniflora (Circaeasteraceae, Ranunculales) Reveals Potential Mechanisms of Evolutionary Specialization.</title>
        <authorList>
            <person name="Sun Y."/>
            <person name="Deng T."/>
            <person name="Zhang A."/>
            <person name="Moore M.J."/>
            <person name="Landis J.B."/>
            <person name="Lin N."/>
            <person name="Zhang H."/>
            <person name="Zhang X."/>
            <person name="Huang J."/>
            <person name="Zhang X."/>
            <person name="Sun H."/>
            <person name="Wang H."/>
        </authorList>
    </citation>
    <scope>NUCLEOTIDE SEQUENCE [LARGE SCALE GENOMIC DNA]</scope>
    <source>
        <strain evidence="13">TB1705</strain>
        <tissue evidence="13">Leaf</tissue>
    </source>
</reference>
<dbReference type="InterPro" id="IPR030380">
    <property type="entry name" value="SAM_MeTfrase_DRM"/>
</dbReference>
<proteinExistence type="inferred from homology"/>
<dbReference type="InterPro" id="IPR001525">
    <property type="entry name" value="C5_MeTfrase"/>
</dbReference>
<dbReference type="PROSITE" id="PS51679">
    <property type="entry name" value="SAM_MT_C5"/>
    <property type="match status" value="1"/>
</dbReference>
<dbReference type="SUPFAM" id="SSF53335">
    <property type="entry name" value="S-adenosyl-L-methionine-dependent methyltransferases"/>
    <property type="match status" value="2"/>
</dbReference>
<dbReference type="GO" id="GO:0005634">
    <property type="term" value="C:nucleus"/>
    <property type="evidence" value="ECO:0007669"/>
    <property type="project" value="UniProtKB-SubCell"/>
</dbReference>
<dbReference type="InterPro" id="IPR050390">
    <property type="entry name" value="C5-Methyltransferase"/>
</dbReference>
<dbReference type="GO" id="GO:0003886">
    <property type="term" value="F:DNA (cytosine-5-)-methyltransferase activity"/>
    <property type="evidence" value="ECO:0007669"/>
    <property type="project" value="UniProtKB-EC"/>
</dbReference>
<dbReference type="EC" id="2.1.1.37" evidence="2"/>
<feature type="domain" description="UBA" evidence="11">
    <location>
        <begin position="130"/>
        <end position="172"/>
    </location>
</feature>
<keyword evidence="5 9" id="KW-0949">S-adenosyl-L-methionine</keyword>
<dbReference type="Pfam" id="PF00145">
    <property type="entry name" value="DNA_methylase"/>
    <property type="match status" value="1"/>
</dbReference>
<keyword evidence="4 9" id="KW-0808">Transferase</keyword>
<dbReference type="Gene3D" id="3.40.50.150">
    <property type="entry name" value="Vaccinia Virus protein VP39"/>
    <property type="match status" value="2"/>
</dbReference>
<gene>
    <name evidence="13" type="ORF">GIB67_033648</name>
</gene>
<evidence type="ECO:0000256" key="6">
    <source>
        <dbReference type="ARBA" id="ARBA00022737"/>
    </source>
</evidence>
<protein>
    <recommendedName>
        <fullName evidence="2">DNA (cytosine-5-)-methyltransferase</fullName>
        <ecNumber evidence="2">2.1.1.37</ecNumber>
    </recommendedName>
</protein>
<keyword evidence="8" id="KW-0539">Nucleus</keyword>
<evidence type="ECO:0000256" key="7">
    <source>
        <dbReference type="ARBA" id="ARBA00023125"/>
    </source>
</evidence>
<evidence type="ECO:0000256" key="5">
    <source>
        <dbReference type="ARBA" id="ARBA00022691"/>
    </source>
</evidence>
<dbReference type="InterPro" id="IPR029063">
    <property type="entry name" value="SAM-dependent_MTases_sf"/>
</dbReference>
<accession>A0A7J7LAU7</accession>
<evidence type="ECO:0000256" key="10">
    <source>
        <dbReference type="SAM" id="MobiDB-lite"/>
    </source>
</evidence>
<comment type="similarity">
    <text evidence="9">Belongs to the class I-like SAM-binding methyltransferase superfamily. C5-methyltransferase family.</text>
</comment>
<evidence type="ECO:0000256" key="1">
    <source>
        <dbReference type="ARBA" id="ARBA00004123"/>
    </source>
</evidence>
<evidence type="ECO:0000256" key="2">
    <source>
        <dbReference type="ARBA" id="ARBA00011975"/>
    </source>
</evidence>
<name>A0A7J7LAU7_9MAGN</name>
<dbReference type="GO" id="GO:0032259">
    <property type="term" value="P:methylation"/>
    <property type="evidence" value="ECO:0007669"/>
    <property type="project" value="UniProtKB-KW"/>
</dbReference>
<evidence type="ECO:0000256" key="8">
    <source>
        <dbReference type="ARBA" id="ARBA00023242"/>
    </source>
</evidence>
<feature type="domain" description="SAM-dependent MTase DRM-type" evidence="12">
    <location>
        <begin position="266"/>
        <end position="594"/>
    </location>
</feature>
<evidence type="ECO:0000256" key="9">
    <source>
        <dbReference type="PROSITE-ProRule" id="PRU01016"/>
    </source>
</evidence>
<dbReference type="PANTHER" id="PTHR23068:SF25">
    <property type="entry name" value="DNA (CYTOSINE-5)-METHYLTRANSFERASE DRM2"/>
    <property type="match status" value="1"/>
</dbReference>
<dbReference type="PROSITE" id="PS50030">
    <property type="entry name" value="UBA"/>
    <property type="match status" value="1"/>
</dbReference>
<dbReference type="GO" id="GO:0003677">
    <property type="term" value="F:DNA binding"/>
    <property type="evidence" value="ECO:0007669"/>
    <property type="project" value="UniProtKB-KW"/>
</dbReference>
<sequence>MGIRVWPYGHWYDSGEPSPYRDTSICFSPNIFGSALGRNLSRAGADHLIRLLLLNALSSCKSSADALAYQDDVYIFLGMGLSMKALENSLPQYELDPCDLQFPESERLSPYDFSSGDSCLEIEEDVEHLSAKERKLLQLVEMGFLIDEASSAIEASGPDTDITELMDYISAARMNTSDEQQELPCQNLHDDEQPGPSHQHGGLSTSKKRKKLFKEEEIWENKQEFWRRKQKQSYKKQAKSPDYEDIVHLPKLMIGFGVPDHPLHMSHRTLPKSAVGPPYFYFENVAWTPKGVWTTISRFLYNIEPEFIDSLYFSAAARKRGYIHNLPIENRFPLLPIPPMTIQEFLPHTRSWWPSWDYRSKLNCLQTCHASVQTTNKIRNALESWIDEVPPERTQKYVLYECKKWNLIWTGKNRVSVLEPDEIELLLGYPINHTRGASRTDRYKSLGNSFQVDTVAFHFSVLKKMFPNGISVLSLFSGIGGAEVALHRLGIPLKNVVSVEISEVNNIILRGWWEQTNQKGNLIELGDIQKVTGERLSELIHSLGGFDLIVGGSPCNNLTGSNRLSRNGLAGEQSVLFHEYYRILYTVKGIMDIMS</sequence>